<keyword evidence="2" id="KW-0378">Hydrolase</keyword>
<dbReference type="InterPro" id="IPR008264">
    <property type="entry name" value="Beta_glucanase"/>
</dbReference>
<dbReference type="GO" id="GO:0005975">
    <property type="term" value="P:carbohydrate metabolic process"/>
    <property type="evidence" value="ECO:0007669"/>
    <property type="project" value="InterPro"/>
</dbReference>
<dbReference type="Pfam" id="PF00722">
    <property type="entry name" value="Glyco_hydro_16"/>
    <property type="match status" value="1"/>
</dbReference>
<dbReference type="EMBL" id="MCGR01000026">
    <property type="protein sequence ID" value="ORY79795.1"/>
    <property type="molecule type" value="Genomic_DNA"/>
</dbReference>
<feature type="domain" description="GH16" evidence="8">
    <location>
        <begin position="86"/>
        <end position="312"/>
    </location>
</feature>
<keyword evidence="6" id="KW-0812">Transmembrane</keyword>
<dbReference type="GO" id="GO:0031505">
    <property type="term" value="P:fungal-type cell wall organization"/>
    <property type="evidence" value="ECO:0007669"/>
    <property type="project" value="TreeGrafter"/>
</dbReference>
<dbReference type="InterPro" id="IPR013320">
    <property type="entry name" value="ConA-like_dom_sf"/>
</dbReference>
<evidence type="ECO:0000256" key="1">
    <source>
        <dbReference type="ARBA" id="ARBA00022729"/>
    </source>
</evidence>
<dbReference type="AlphaFoldDB" id="A0A1Y2FA93"/>
<name>A0A1Y2FA93_9BASI</name>
<evidence type="ECO:0000256" key="2">
    <source>
        <dbReference type="ARBA" id="ARBA00022801"/>
    </source>
</evidence>
<feature type="active site" description="Nucleophile" evidence="4">
    <location>
        <position position="192"/>
    </location>
</feature>
<dbReference type="SUPFAM" id="SSF49899">
    <property type="entry name" value="Concanavalin A-like lectins/glucanases"/>
    <property type="match status" value="1"/>
</dbReference>
<dbReference type="OrthoDB" id="4781at2759"/>
<dbReference type="PROSITE" id="PS51762">
    <property type="entry name" value="GH16_2"/>
    <property type="match status" value="1"/>
</dbReference>
<dbReference type="GO" id="GO:0030246">
    <property type="term" value="F:carbohydrate binding"/>
    <property type="evidence" value="ECO:0007669"/>
    <property type="project" value="UniProtKB-KW"/>
</dbReference>
<evidence type="ECO:0000256" key="4">
    <source>
        <dbReference type="PIRSR" id="PIRSR608264-1"/>
    </source>
</evidence>
<sequence length="572" mass="61584">MVSRPSGALCTGAAVALSASLLCLIASNAPAVNAAEIPSQGGTNVSTEACGWNYLCPSSAPCCSNSGFCSSGVACLAGCDPLGSTNTSYCAPQPVCQTSNYTFTDDSRLNYNVSGYNGDADKWDWTVDTWDSSNTSLIQNGELILPLTETGGGTKLSSTRAFLYGNVQASIKMVGQVGVVTAFITMSGVKDEIDWESTGSDTDEAQTNYYWEGDVNNYKNGGSATAKNSDSTYHVYGFDWTPDQLEWTIDGKTVRTLTRDSTKNGSLYKYPQTPSRIQMSVWPAGIAGASQGTIDWAGGMIDWTTSTYKSQGYYAAHVQWINVECYDDSSSNSSRLARRDDETLWERSLLWERAGAVNSYVWGSNDTNGQIQVSSSDSATIINSPYSTGLNMLISNGDTKGVTKSSGSSSLANTAVGNWWSKLGTAAKVGICIGAAAVFLFTLVALCTCIARSKDKKKKRYAAVNDDNAAIPLTAAGAAATKSNRLAPQASSASLASSIQKPRYDDSPQYEYTQQQAYALGQQRQQEQYYPQQQRYAPQQQQYAPQQYYAAHPPPGQFGYPQQQGWQGQGRY</sequence>
<evidence type="ECO:0000313" key="10">
    <source>
        <dbReference type="Proteomes" id="UP000193467"/>
    </source>
</evidence>
<dbReference type="GO" id="GO:0009277">
    <property type="term" value="C:fungal-type cell wall"/>
    <property type="evidence" value="ECO:0007669"/>
    <property type="project" value="TreeGrafter"/>
</dbReference>
<accession>A0A1Y2FA93</accession>
<keyword evidence="6" id="KW-0472">Membrane</keyword>
<keyword evidence="1 7" id="KW-0732">Signal</keyword>
<feature type="compositionally biased region" description="Low complexity" evidence="5">
    <location>
        <begin position="549"/>
        <end position="566"/>
    </location>
</feature>
<evidence type="ECO:0000256" key="5">
    <source>
        <dbReference type="SAM" id="MobiDB-lite"/>
    </source>
</evidence>
<evidence type="ECO:0000259" key="8">
    <source>
        <dbReference type="PROSITE" id="PS51762"/>
    </source>
</evidence>
<feature type="region of interest" description="Disordered" evidence="5">
    <location>
        <begin position="549"/>
        <end position="572"/>
    </location>
</feature>
<dbReference type="Gene3D" id="2.60.120.200">
    <property type="match status" value="1"/>
</dbReference>
<dbReference type="PANTHER" id="PTHR10963">
    <property type="entry name" value="GLYCOSYL HYDROLASE-RELATED"/>
    <property type="match status" value="1"/>
</dbReference>
<feature type="transmembrane region" description="Helical" evidence="6">
    <location>
        <begin position="433"/>
        <end position="451"/>
    </location>
</feature>
<keyword evidence="6" id="KW-1133">Transmembrane helix</keyword>
<dbReference type="PRINTS" id="PR00737">
    <property type="entry name" value="GLHYDRLASE16"/>
</dbReference>
<dbReference type="Proteomes" id="UP000193467">
    <property type="component" value="Unassembled WGS sequence"/>
</dbReference>
<keyword evidence="3" id="KW-0326">Glycosidase</keyword>
<reference evidence="9 10" key="1">
    <citation type="submission" date="2016-07" db="EMBL/GenBank/DDBJ databases">
        <title>Pervasive Adenine N6-methylation of Active Genes in Fungi.</title>
        <authorList>
            <consortium name="DOE Joint Genome Institute"/>
            <person name="Mondo S.J."/>
            <person name="Dannebaum R.O."/>
            <person name="Kuo R.C."/>
            <person name="Labutti K."/>
            <person name="Haridas S."/>
            <person name="Kuo A."/>
            <person name="Salamov A."/>
            <person name="Ahrendt S.R."/>
            <person name="Lipzen A."/>
            <person name="Sullivan W."/>
            <person name="Andreopoulos W.B."/>
            <person name="Clum A."/>
            <person name="Lindquist E."/>
            <person name="Daum C."/>
            <person name="Ramamoorthy G.K."/>
            <person name="Gryganskyi A."/>
            <person name="Culley D."/>
            <person name="Magnuson J.K."/>
            <person name="James T.Y."/>
            <person name="O'Malley M.A."/>
            <person name="Stajich J.E."/>
            <person name="Spatafora J.W."/>
            <person name="Visel A."/>
            <person name="Grigoriev I.V."/>
        </authorList>
    </citation>
    <scope>NUCLEOTIDE SEQUENCE [LARGE SCALE GENOMIC DNA]</scope>
    <source>
        <strain evidence="9 10">62-1032</strain>
    </source>
</reference>
<keyword evidence="9" id="KW-0430">Lectin</keyword>
<dbReference type="InterPro" id="IPR050546">
    <property type="entry name" value="Glycosyl_Hydrlase_16"/>
</dbReference>
<protein>
    <submittedName>
        <fullName evidence="9">Concanavalin A-like lectin/glucanase domain-containing protein</fullName>
    </submittedName>
</protein>
<dbReference type="InterPro" id="IPR000757">
    <property type="entry name" value="Beta-glucanase-like"/>
</dbReference>
<comment type="caution">
    <text evidence="9">The sequence shown here is derived from an EMBL/GenBank/DDBJ whole genome shotgun (WGS) entry which is preliminary data.</text>
</comment>
<dbReference type="GO" id="GO:0004553">
    <property type="term" value="F:hydrolase activity, hydrolyzing O-glycosyl compounds"/>
    <property type="evidence" value="ECO:0007669"/>
    <property type="project" value="InterPro"/>
</dbReference>
<dbReference type="InParanoid" id="A0A1Y2FA93"/>
<dbReference type="GO" id="GO:0016757">
    <property type="term" value="F:glycosyltransferase activity"/>
    <property type="evidence" value="ECO:0007669"/>
    <property type="project" value="TreeGrafter"/>
</dbReference>
<proteinExistence type="predicted"/>
<evidence type="ECO:0000256" key="6">
    <source>
        <dbReference type="SAM" id="Phobius"/>
    </source>
</evidence>
<dbReference type="STRING" id="106004.A0A1Y2FA93"/>
<evidence type="ECO:0000313" key="9">
    <source>
        <dbReference type="EMBL" id="ORY79795.1"/>
    </source>
</evidence>
<evidence type="ECO:0000256" key="3">
    <source>
        <dbReference type="ARBA" id="ARBA00023295"/>
    </source>
</evidence>
<keyword evidence="10" id="KW-1185">Reference proteome</keyword>
<gene>
    <name evidence="9" type="ORF">BCR35DRAFT_279366</name>
</gene>
<organism evidence="9 10">
    <name type="scientific">Leucosporidium creatinivorum</name>
    <dbReference type="NCBI Taxonomy" id="106004"/>
    <lineage>
        <taxon>Eukaryota</taxon>
        <taxon>Fungi</taxon>
        <taxon>Dikarya</taxon>
        <taxon>Basidiomycota</taxon>
        <taxon>Pucciniomycotina</taxon>
        <taxon>Microbotryomycetes</taxon>
        <taxon>Leucosporidiales</taxon>
        <taxon>Leucosporidium</taxon>
    </lineage>
</organism>
<feature type="chain" id="PRO_5012779271" evidence="7">
    <location>
        <begin position="35"/>
        <end position="572"/>
    </location>
</feature>
<evidence type="ECO:0000256" key="7">
    <source>
        <dbReference type="SAM" id="SignalP"/>
    </source>
</evidence>
<dbReference type="PANTHER" id="PTHR10963:SF22">
    <property type="entry name" value="GLYCOSIDASE CRH2-RELATED"/>
    <property type="match status" value="1"/>
</dbReference>
<feature type="active site" description="Proton donor" evidence="4">
    <location>
        <position position="196"/>
    </location>
</feature>
<feature type="signal peptide" evidence="7">
    <location>
        <begin position="1"/>
        <end position="34"/>
    </location>
</feature>